<keyword evidence="8" id="KW-0808">Transferase</keyword>
<dbReference type="Gene3D" id="3.30.1490.20">
    <property type="entry name" value="ATP-grasp fold, A domain"/>
    <property type="match status" value="1"/>
</dbReference>
<evidence type="ECO:0000259" key="6">
    <source>
        <dbReference type="PROSITE" id="PS50975"/>
    </source>
</evidence>
<dbReference type="CDD" id="cd04301">
    <property type="entry name" value="NAT_SF"/>
    <property type="match status" value="1"/>
</dbReference>
<keyword evidence="3 5" id="KW-0067">ATP-binding</keyword>
<evidence type="ECO:0000256" key="2">
    <source>
        <dbReference type="ARBA" id="ARBA00022741"/>
    </source>
</evidence>
<proteinExistence type="inferred from homology"/>
<dbReference type="InterPro" id="IPR011761">
    <property type="entry name" value="ATP-grasp"/>
</dbReference>
<dbReference type="SUPFAM" id="SSF51735">
    <property type="entry name" value="NAD(P)-binding Rossmann-fold domains"/>
    <property type="match status" value="1"/>
</dbReference>
<dbReference type="Gene3D" id="3.40.50.720">
    <property type="entry name" value="NAD(P)-binding Rossmann-like Domain"/>
    <property type="match status" value="1"/>
</dbReference>
<organism evidence="8 9">
    <name type="scientific">Thauera aromatica K172</name>
    <dbReference type="NCBI Taxonomy" id="44139"/>
    <lineage>
        <taxon>Bacteria</taxon>
        <taxon>Pseudomonadati</taxon>
        <taxon>Pseudomonadota</taxon>
        <taxon>Betaproteobacteria</taxon>
        <taxon>Rhodocyclales</taxon>
        <taxon>Zoogloeaceae</taxon>
        <taxon>Thauera</taxon>
    </lineage>
</organism>
<dbReference type="AlphaFoldDB" id="A0A2R4BNA4"/>
<comment type="similarity">
    <text evidence="4">In the N-terminal section; belongs to the acetate CoA ligase alpha subunit family.</text>
</comment>
<evidence type="ECO:0000256" key="4">
    <source>
        <dbReference type="ARBA" id="ARBA00060888"/>
    </source>
</evidence>
<dbReference type="Gene3D" id="3.30.470.20">
    <property type="entry name" value="ATP-grasp fold, B domain"/>
    <property type="match status" value="1"/>
</dbReference>
<dbReference type="KEGG" id="tak:Tharo_1793"/>
<protein>
    <submittedName>
        <fullName evidence="8">Protein lysine acetyltransferase Pka</fullName>
    </submittedName>
</protein>
<dbReference type="InterPro" id="IPR043938">
    <property type="entry name" value="Ligase_CoA_dom"/>
</dbReference>
<dbReference type="PROSITE" id="PS50975">
    <property type="entry name" value="ATP_GRASP"/>
    <property type="match status" value="1"/>
</dbReference>
<reference evidence="8 9" key="1">
    <citation type="submission" date="2018-03" db="EMBL/GenBank/DDBJ databases">
        <title>Complete genome sequence of Thauera aromatica, a model organism for studying aromatic compound degradation under denitrifying conditions.</title>
        <authorList>
            <person name="Lo H.-Y."/>
            <person name="Goris T."/>
            <person name="Boll M."/>
            <person name="Mueller J.A."/>
        </authorList>
    </citation>
    <scope>NUCLEOTIDE SEQUENCE [LARGE SCALE GENOMIC DNA]</scope>
    <source>
        <strain evidence="8 9">K172</strain>
    </source>
</reference>
<dbReference type="InterPro" id="IPR051538">
    <property type="entry name" value="Acyl-CoA_Synth/Transferase"/>
</dbReference>
<dbReference type="SUPFAM" id="SSF55729">
    <property type="entry name" value="Acyl-CoA N-acyltransferases (Nat)"/>
    <property type="match status" value="1"/>
</dbReference>
<dbReference type="GO" id="GO:0043758">
    <property type="term" value="F:acetate-CoA ligase (ADP-forming) activity"/>
    <property type="evidence" value="ECO:0007669"/>
    <property type="project" value="InterPro"/>
</dbReference>
<dbReference type="Gene3D" id="3.40.50.261">
    <property type="entry name" value="Succinyl-CoA synthetase domains"/>
    <property type="match status" value="2"/>
</dbReference>
<evidence type="ECO:0000313" key="8">
    <source>
        <dbReference type="EMBL" id="AVR88702.1"/>
    </source>
</evidence>
<evidence type="ECO:0000256" key="1">
    <source>
        <dbReference type="ARBA" id="ARBA00022598"/>
    </source>
</evidence>
<dbReference type="Proteomes" id="UP000241885">
    <property type="component" value="Chromosome"/>
</dbReference>
<dbReference type="SUPFAM" id="SSF52210">
    <property type="entry name" value="Succinyl-CoA synthetase domains"/>
    <property type="match status" value="2"/>
</dbReference>
<dbReference type="GO" id="GO:0005524">
    <property type="term" value="F:ATP binding"/>
    <property type="evidence" value="ECO:0007669"/>
    <property type="project" value="UniProtKB-UniRule"/>
</dbReference>
<evidence type="ECO:0000256" key="3">
    <source>
        <dbReference type="ARBA" id="ARBA00022840"/>
    </source>
</evidence>
<keyword evidence="2 5" id="KW-0547">Nucleotide-binding</keyword>
<dbReference type="GO" id="GO:0046872">
    <property type="term" value="F:metal ion binding"/>
    <property type="evidence" value="ECO:0007669"/>
    <property type="project" value="InterPro"/>
</dbReference>
<feature type="domain" description="ATP-grasp" evidence="6">
    <location>
        <begin position="512"/>
        <end position="548"/>
    </location>
</feature>
<dbReference type="PANTHER" id="PTHR43334:SF1">
    <property type="entry name" value="3-HYDROXYPROPIONATE--COA LIGASE [ADP-FORMING]"/>
    <property type="match status" value="1"/>
</dbReference>
<feature type="domain" description="N-acetyltransferase" evidence="7">
    <location>
        <begin position="753"/>
        <end position="910"/>
    </location>
</feature>
<keyword evidence="1" id="KW-0436">Ligase</keyword>
<dbReference type="PROSITE" id="PS51186">
    <property type="entry name" value="GNAT"/>
    <property type="match status" value="1"/>
</dbReference>
<gene>
    <name evidence="8" type="ORF">Tharo_1793</name>
</gene>
<dbReference type="Gene3D" id="3.40.630.30">
    <property type="match status" value="1"/>
</dbReference>
<dbReference type="InterPro" id="IPR036291">
    <property type="entry name" value="NAD(P)-bd_dom_sf"/>
</dbReference>
<dbReference type="FunFam" id="3.30.1490.20:FF:000020">
    <property type="entry name" value="Protein lysine acetyltransferase"/>
    <property type="match status" value="1"/>
</dbReference>
<sequence>MSSCGPAPDITQSHTMKDKHYLTPLLEPRSVGIIGASERENALGSVLIRNMLEAGYKGKLFAINPKHESVHGVACYKSVEDVPQRLDLVALAVRAEKAPAIIDACGRAGVKAPILLSAGFSEAGPRGELLERQVVDAAHRHRIRLLGPNCLGIMRPQLGLNATFAHASALKGSIGLISQSGGLCAAILDWAKPNNVGFSAVVSLGSSSDIDFGEVLEYMISDPRTESIFLYVEGVRDARRFMSALRAAARVKPVLLIKAGRHPDASRAILSHTGAPMGDDAVFDAALRRAGVIRLYNMGQLFAAANALFSHFRPRGNRLAIITNGGGPGVMAADRAADIGIPLAEFADSTLEKLNAGLPASWSRGNPVDILGDAGPERYRHAIKAVLEGPNVDGVLVLLTPQAVSDPTGVASVVIELEKTADKPVVTCWMGEDLVGEARHRFTAAGIPHFRTPEPAVELFSHISAYYQNQKLLMQTPSSLSHLSPPSIESARLVIEMALSERRNKLNEMESKALLAAFRIPIAQTVVARSAAEAMVLSAEIGLPIVMKIDSPSIAHKSEVGGVRLNIRSLAAVRSTYQEIIDEVKRVRPDAEINGIAIEPMIQKRNGRELVVSVKRDPVFGPAIAFGEGGNLVEDNRDIAVALPPLNSFLVKDMIRSTRISARLGEFRNMPAIDMGALELVLLRVSEMVCELPWITSMEINPLIVDEHGVVAVDARIMVDNVSPTADRYDHMAIHPYPSHLISTWTVPDGTVVTIRPIKPEDAELEVEFVRGLSAETKYYRFMNTMRELPPAMVARLTQIDYDREMAFLATLEVDGREKEIGVCRYAVNPDGESCEFAVVVADDWQHRGLARKLMGVLIETARSRGISYMNGVFLANNERMLKFVHKLGFVISNDPEDSSVKLGVLPLQD</sequence>
<dbReference type="SMART" id="SM00881">
    <property type="entry name" value="CoA_binding"/>
    <property type="match status" value="1"/>
</dbReference>
<accession>A0A2R4BNA4</accession>
<dbReference type="InterPro" id="IPR016102">
    <property type="entry name" value="Succinyl-CoA_synth-like"/>
</dbReference>
<dbReference type="PANTHER" id="PTHR43334">
    <property type="entry name" value="ACETATE--COA LIGASE [ADP-FORMING]"/>
    <property type="match status" value="1"/>
</dbReference>
<dbReference type="Pfam" id="PF13549">
    <property type="entry name" value="ATP-grasp_5"/>
    <property type="match status" value="1"/>
</dbReference>
<evidence type="ECO:0000313" key="9">
    <source>
        <dbReference type="Proteomes" id="UP000241885"/>
    </source>
</evidence>
<dbReference type="InterPro" id="IPR016181">
    <property type="entry name" value="Acyl_CoA_acyltransferase"/>
</dbReference>
<dbReference type="InterPro" id="IPR003781">
    <property type="entry name" value="CoA-bd"/>
</dbReference>
<dbReference type="InterPro" id="IPR000182">
    <property type="entry name" value="GNAT_dom"/>
</dbReference>
<dbReference type="Pfam" id="PF19045">
    <property type="entry name" value="Ligase_CoA_2"/>
    <property type="match status" value="1"/>
</dbReference>
<dbReference type="Pfam" id="PF13607">
    <property type="entry name" value="Succ_CoA_lig"/>
    <property type="match status" value="1"/>
</dbReference>
<evidence type="ECO:0000259" key="7">
    <source>
        <dbReference type="PROSITE" id="PS51186"/>
    </source>
</evidence>
<name>A0A2R4BNA4_THAAR</name>
<dbReference type="GO" id="GO:0016747">
    <property type="term" value="F:acyltransferase activity, transferring groups other than amino-acyl groups"/>
    <property type="evidence" value="ECO:0007669"/>
    <property type="project" value="InterPro"/>
</dbReference>
<dbReference type="Pfam" id="PF00583">
    <property type="entry name" value="Acetyltransf_1"/>
    <property type="match status" value="1"/>
</dbReference>
<dbReference type="InterPro" id="IPR032875">
    <property type="entry name" value="Succ_CoA_lig_flav_dom"/>
</dbReference>
<dbReference type="Pfam" id="PF13380">
    <property type="entry name" value="CoA_binding_2"/>
    <property type="match status" value="1"/>
</dbReference>
<dbReference type="InterPro" id="IPR013815">
    <property type="entry name" value="ATP_grasp_subdomain_1"/>
</dbReference>
<dbReference type="SUPFAM" id="SSF56059">
    <property type="entry name" value="Glutathione synthetase ATP-binding domain-like"/>
    <property type="match status" value="1"/>
</dbReference>
<evidence type="ECO:0000256" key="5">
    <source>
        <dbReference type="PROSITE-ProRule" id="PRU00409"/>
    </source>
</evidence>
<keyword evidence="9" id="KW-1185">Reference proteome</keyword>
<dbReference type="EMBL" id="CP028339">
    <property type="protein sequence ID" value="AVR88702.1"/>
    <property type="molecule type" value="Genomic_DNA"/>
</dbReference>